<evidence type="ECO:0000313" key="3">
    <source>
        <dbReference type="EMBL" id="KAK9154006.1"/>
    </source>
</evidence>
<organism evidence="3 4">
    <name type="scientific">Stephania japonica</name>
    <dbReference type="NCBI Taxonomy" id="461633"/>
    <lineage>
        <taxon>Eukaryota</taxon>
        <taxon>Viridiplantae</taxon>
        <taxon>Streptophyta</taxon>
        <taxon>Embryophyta</taxon>
        <taxon>Tracheophyta</taxon>
        <taxon>Spermatophyta</taxon>
        <taxon>Magnoliopsida</taxon>
        <taxon>Ranunculales</taxon>
        <taxon>Menispermaceae</taxon>
        <taxon>Menispermoideae</taxon>
        <taxon>Cissampelideae</taxon>
        <taxon>Stephania</taxon>
    </lineage>
</organism>
<dbReference type="PANTHER" id="PTHR31342">
    <property type="entry name" value="PROTEIN CHUP1, CHLOROPLASTIC"/>
    <property type="match status" value="1"/>
</dbReference>
<reference evidence="3 4" key="1">
    <citation type="submission" date="2024-01" db="EMBL/GenBank/DDBJ databases">
        <title>Genome assemblies of Stephania.</title>
        <authorList>
            <person name="Yang L."/>
        </authorList>
    </citation>
    <scope>NUCLEOTIDE SEQUENCE [LARGE SCALE GENOMIC DNA]</scope>
    <source>
        <strain evidence="3">QJT</strain>
        <tissue evidence="3">Leaf</tissue>
    </source>
</reference>
<name>A0AAP0KK59_9MAGN</name>
<dbReference type="Gene3D" id="3.40.30.10">
    <property type="entry name" value="Glutaredoxin"/>
    <property type="match status" value="1"/>
</dbReference>
<dbReference type="InterPro" id="IPR036249">
    <property type="entry name" value="Thioredoxin-like_sf"/>
</dbReference>
<evidence type="ECO:0000256" key="1">
    <source>
        <dbReference type="ARBA" id="ARBA00023054"/>
    </source>
</evidence>
<sequence length="245" mass="27646">MHARFKEELKAFMGKNDVRLPQVFVKGRLIGGADEIGKMEGEGQLEMILRGIPTIRKDVETKGNLIRPMLEKIRAAIFTDIEDVLNFVDWLDNELSSLADEKAVLKHFNWLERKADVIREAGIEYCDLKRLASEVSSYIDVSNTTCEASLKKIIGLLHNNTQDVLHIAERWAVGFPDALVLHLLLVKTKIEIVHPPSVDPWHVTSEGPDITPRSQRRESRVDKGEGDGGAREAEEIEDGELMKSR</sequence>
<dbReference type="PANTHER" id="PTHR31342:SF43">
    <property type="entry name" value="F11A17.16"/>
    <property type="match status" value="1"/>
</dbReference>
<accession>A0AAP0KK59</accession>
<keyword evidence="1" id="KW-0175">Coiled coil</keyword>
<evidence type="ECO:0000256" key="2">
    <source>
        <dbReference type="SAM" id="MobiDB-lite"/>
    </source>
</evidence>
<dbReference type="PROSITE" id="PS51354">
    <property type="entry name" value="GLUTAREDOXIN_2"/>
    <property type="match status" value="1"/>
</dbReference>
<dbReference type="InterPro" id="IPR040265">
    <property type="entry name" value="CHUP1/IPGA1-like"/>
</dbReference>
<dbReference type="Proteomes" id="UP001417504">
    <property type="component" value="Unassembled WGS sequence"/>
</dbReference>
<comment type="caution">
    <text evidence="3">The sequence shown here is derived from an EMBL/GenBank/DDBJ whole genome shotgun (WGS) entry which is preliminary data.</text>
</comment>
<feature type="region of interest" description="Disordered" evidence="2">
    <location>
        <begin position="197"/>
        <end position="245"/>
    </location>
</feature>
<dbReference type="GO" id="GO:0055028">
    <property type="term" value="C:cortical microtubule"/>
    <property type="evidence" value="ECO:0007669"/>
    <property type="project" value="TreeGrafter"/>
</dbReference>
<dbReference type="SUPFAM" id="SSF52833">
    <property type="entry name" value="Thioredoxin-like"/>
    <property type="match status" value="1"/>
</dbReference>
<feature type="compositionally biased region" description="Basic and acidic residues" evidence="2">
    <location>
        <begin position="215"/>
        <end position="233"/>
    </location>
</feature>
<gene>
    <name evidence="3" type="ORF">Sjap_001486</name>
</gene>
<dbReference type="GO" id="GO:0072699">
    <property type="term" value="P:protein localization to cortical microtubule cytoskeleton"/>
    <property type="evidence" value="ECO:0007669"/>
    <property type="project" value="TreeGrafter"/>
</dbReference>
<evidence type="ECO:0008006" key="5">
    <source>
        <dbReference type="Google" id="ProtNLM"/>
    </source>
</evidence>
<protein>
    <recommendedName>
        <fullName evidence="5">Glutaredoxin domain-containing protein</fullName>
    </recommendedName>
</protein>
<keyword evidence="4" id="KW-1185">Reference proteome</keyword>
<proteinExistence type="predicted"/>
<dbReference type="AlphaFoldDB" id="A0AAP0KK59"/>
<evidence type="ECO:0000313" key="4">
    <source>
        <dbReference type="Proteomes" id="UP001417504"/>
    </source>
</evidence>
<dbReference type="EMBL" id="JBBNAE010000001">
    <property type="protein sequence ID" value="KAK9154006.1"/>
    <property type="molecule type" value="Genomic_DNA"/>
</dbReference>